<proteinExistence type="predicted"/>
<sequence length="171" mass="18217">MDDRIDALLADVEAAEAAAGRHARRGELGDEVAAQASELTLRERLRGSLGHRVHVVLPGREVIGLACFLGRGIIVVDGPEFSVIATSWIRGLRSDSRAHRFEAGGLERLGLGSALRRWAAMHVEVSIDVADRPAPVRGLCALVGADYVEIAGRIIPFAAIVSAHARSNPFG</sequence>
<organism evidence="1 2">
    <name type="scientific">Brevibacterium spongiae</name>
    <dbReference type="NCBI Taxonomy" id="2909672"/>
    <lineage>
        <taxon>Bacteria</taxon>
        <taxon>Bacillati</taxon>
        <taxon>Actinomycetota</taxon>
        <taxon>Actinomycetes</taxon>
        <taxon>Micrococcales</taxon>
        <taxon>Brevibacteriaceae</taxon>
        <taxon>Brevibacterium</taxon>
    </lineage>
</organism>
<accession>A0ABY5STB3</accession>
<dbReference type="Proteomes" id="UP001064879">
    <property type="component" value="Chromosome"/>
</dbReference>
<protein>
    <submittedName>
        <fullName evidence="1">Uncharacterized protein</fullName>
    </submittedName>
</protein>
<reference evidence="1" key="1">
    <citation type="submission" date="2022-03" db="EMBL/GenBank/DDBJ databases">
        <title>Brevibacterium spongiae sp. nov., isolated from marine sponge.</title>
        <authorList>
            <person name="Li Z."/>
            <person name="Zhang M."/>
        </authorList>
    </citation>
    <scope>NUCLEOTIDE SEQUENCE</scope>
    <source>
        <strain evidence="1">WHS-Z9</strain>
    </source>
</reference>
<dbReference type="RefSeq" id="WP_265419979.1">
    <property type="nucleotide sequence ID" value="NZ_CP093443.1"/>
</dbReference>
<name>A0ABY5STB3_9MICO</name>
<evidence type="ECO:0000313" key="2">
    <source>
        <dbReference type="Proteomes" id="UP001064879"/>
    </source>
</evidence>
<dbReference type="EMBL" id="CP093443">
    <property type="protein sequence ID" value="UVI37439.1"/>
    <property type="molecule type" value="Genomic_DNA"/>
</dbReference>
<keyword evidence="2" id="KW-1185">Reference proteome</keyword>
<evidence type="ECO:0000313" key="1">
    <source>
        <dbReference type="EMBL" id="UVI37439.1"/>
    </source>
</evidence>
<gene>
    <name evidence="1" type="ORF">L1F31_07285</name>
</gene>